<reference evidence="2" key="1">
    <citation type="submission" date="2018-11" db="EMBL/GenBank/DDBJ databases">
        <authorList>
            <consortium name="Pathogen Informatics"/>
        </authorList>
    </citation>
    <scope>NUCLEOTIDE SEQUENCE</scope>
</reference>
<comment type="caution">
    <text evidence="2">The sequence shown here is derived from an EMBL/GenBank/DDBJ whole genome shotgun (WGS) entry which is preliminary data.</text>
</comment>
<evidence type="ECO:0000313" key="3">
    <source>
        <dbReference type="Proteomes" id="UP000784294"/>
    </source>
</evidence>
<organism evidence="2 3">
    <name type="scientific">Protopolystoma xenopodis</name>
    <dbReference type="NCBI Taxonomy" id="117903"/>
    <lineage>
        <taxon>Eukaryota</taxon>
        <taxon>Metazoa</taxon>
        <taxon>Spiralia</taxon>
        <taxon>Lophotrochozoa</taxon>
        <taxon>Platyhelminthes</taxon>
        <taxon>Monogenea</taxon>
        <taxon>Polyopisthocotylea</taxon>
        <taxon>Polystomatidea</taxon>
        <taxon>Polystomatidae</taxon>
        <taxon>Protopolystoma</taxon>
    </lineage>
</organism>
<proteinExistence type="predicted"/>
<dbReference type="Proteomes" id="UP000784294">
    <property type="component" value="Unassembled WGS sequence"/>
</dbReference>
<keyword evidence="3" id="KW-1185">Reference proteome</keyword>
<accession>A0A448XKX3</accession>
<feature type="region of interest" description="Disordered" evidence="1">
    <location>
        <begin position="30"/>
        <end position="74"/>
    </location>
</feature>
<dbReference type="EMBL" id="CAAALY010260107">
    <property type="protein sequence ID" value="VEL39106.1"/>
    <property type="molecule type" value="Genomic_DNA"/>
</dbReference>
<sequence length="237" mass="25444">MKSGPGASRNAIFAMSNKSDLANQASEAEVRSGSFDAKKSAFASGPAEAWGRPEVGPLATLPQPAPMGLDEDDDPMSLEQVTAATASATKDPPTASQSLRFTGAMRRRFLTWRPSDHRNTTTVVEGKQDGVAITGSGSSQTIVAPPPETTVGAEGWPYRTPQKSCLGLFSVELCEEYLGLPSCDPDNSVLSFRPSCDGYRQSQKPLFTKNHQIEKGLPAEILLISYTSLYDLSHFET</sequence>
<evidence type="ECO:0000313" key="2">
    <source>
        <dbReference type="EMBL" id="VEL39106.1"/>
    </source>
</evidence>
<gene>
    <name evidence="2" type="ORF">PXEA_LOCUS32546</name>
</gene>
<protein>
    <submittedName>
        <fullName evidence="2">Uncharacterized protein</fullName>
    </submittedName>
</protein>
<name>A0A448XKX3_9PLAT</name>
<dbReference type="AlphaFoldDB" id="A0A448XKX3"/>
<evidence type="ECO:0000256" key="1">
    <source>
        <dbReference type="SAM" id="MobiDB-lite"/>
    </source>
</evidence>